<feature type="compositionally biased region" description="Basic and acidic residues" evidence="1">
    <location>
        <begin position="88"/>
        <end position="100"/>
    </location>
</feature>
<keyword evidence="3" id="KW-1185">Reference proteome</keyword>
<evidence type="ECO:0000256" key="1">
    <source>
        <dbReference type="SAM" id="MobiDB-lite"/>
    </source>
</evidence>
<reference evidence="2 3" key="1">
    <citation type="submission" date="2008-03" db="EMBL/GenBank/DDBJ databases">
        <title>The Genome Sequence of Verticillium dahliae VdLs.17.</title>
        <authorList>
            <consortium name="The Broad Institute Genome Sequencing Platform"/>
            <person name="Ma L.-J.J."/>
            <person name="Klosterman S.J."/>
            <person name="Subbarao K."/>
            <person name="Dobinson K."/>
            <person name="Veronese P."/>
            <person name="Kang S."/>
            <person name="Gold S.E."/>
            <person name="Young S."/>
            <person name="Jaffe D."/>
            <person name="Gnerre S."/>
            <person name="Berlin A."/>
            <person name="Heiman D."/>
            <person name="Hepburn T."/>
            <person name="Sykes S."/>
            <person name="Alvarado L."/>
            <person name="Kodira C.D."/>
            <person name="Lander E."/>
            <person name="Galagan J."/>
            <person name="Nusbaum C."/>
            <person name="Birren B."/>
        </authorList>
    </citation>
    <scope>NUCLEOTIDE SEQUENCE [LARGE SCALE GENOMIC DNA]</scope>
    <source>
        <strain evidence="3">VdLs.17 / ATCC MYA-4575 / FGSC 10137</strain>
    </source>
</reference>
<sequence>MAPRETRRSRVRSTKTFIGMNRSVADMTVETFSDRMSQEKARSLEVGGHVAARAVGNRGPVRHGGGARRHKVRLWRSKQTGPRRRRTTDKGDSMDGTMKDKVALSREMPMSAASRDGQSAGCGGCVAGGSRADDGKVCKPYLVYS</sequence>
<dbReference type="RefSeq" id="XP_009650327.1">
    <property type="nucleotide sequence ID" value="XM_009652032.1"/>
</dbReference>
<feature type="compositionally biased region" description="Basic residues" evidence="1">
    <location>
        <begin position="65"/>
        <end position="87"/>
    </location>
</feature>
<accession>G2WQL3</accession>
<protein>
    <submittedName>
        <fullName evidence="2">Uncharacterized protein</fullName>
    </submittedName>
</protein>
<gene>
    <name evidence="2" type="ORF">VDAG_00655</name>
</gene>
<dbReference type="HOGENOM" id="CLU_1788317_0_0_1"/>
<evidence type="ECO:0000313" key="3">
    <source>
        <dbReference type="Proteomes" id="UP000001611"/>
    </source>
</evidence>
<dbReference type="AlphaFoldDB" id="G2WQL3"/>
<name>G2WQL3_VERDV</name>
<dbReference type="InParanoid" id="G2WQL3"/>
<dbReference type="Proteomes" id="UP000001611">
    <property type="component" value="Chromosome 2"/>
</dbReference>
<dbReference type="KEGG" id="vda:VDAG_00655"/>
<proteinExistence type="predicted"/>
<evidence type="ECO:0000313" key="2">
    <source>
        <dbReference type="EMBL" id="EGY13973.1"/>
    </source>
</evidence>
<organism evidence="2 3">
    <name type="scientific">Verticillium dahliae (strain VdLs.17 / ATCC MYA-4575 / FGSC 10137)</name>
    <name type="common">Verticillium wilt</name>
    <dbReference type="NCBI Taxonomy" id="498257"/>
    <lineage>
        <taxon>Eukaryota</taxon>
        <taxon>Fungi</taxon>
        <taxon>Dikarya</taxon>
        <taxon>Ascomycota</taxon>
        <taxon>Pezizomycotina</taxon>
        <taxon>Sordariomycetes</taxon>
        <taxon>Hypocreomycetidae</taxon>
        <taxon>Glomerellales</taxon>
        <taxon>Plectosphaerellaceae</taxon>
        <taxon>Verticillium</taxon>
    </lineage>
</organism>
<feature type="region of interest" description="Disordered" evidence="1">
    <location>
        <begin position="43"/>
        <end position="100"/>
    </location>
</feature>
<dbReference type="EMBL" id="DS572695">
    <property type="protein sequence ID" value="EGY13973.1"/>
    <property type="molecule type" value="Genomic_DNA"/>
</dbReference>
<dbReference type="GeneID" id="20702118"/>